<dbReference type="GO" id="GO:0006620">
    <property type="term" value="P:post-translational protein targeting to endoplasmic reticulum membrane"/>
    <property type="evidence" value="ECO:0007669"/>
    <property type="project" value="TreeGrafter"/>
</dbReference>
<keyword evidence="2 3" id="KW-0802">TPR repeat</keyword>
<feature type="signal peptide" evidence="4">
    <location>
        <begin position="1"/>
        <end position="22"/>
    </location>
</feature>
<dbReference type="SMART" id="SM00028">
    <property type="entry name" value="TPR"/>
    <property type="match status" value="3"/>
</dbReference>
<reference evidence="6" key="1">
    <citation type="submission" date="2018-06" db="EMBL/GenBank/DDBJ databases">
        <title>Aestuariibacter litoralis strain KCTC 52945T.</title>
        <authorList>
            <person name="Li X."/>
            <person name="Salam N."/>
            <person name="Li J.-L."/>
            <person name="Chen Y.-M."/>
            <person name="Yang Z.-W."/>
            <person name="Zhang L.-Y."/>
            <person name="Han M.-X."/>
            <person name="Xiao M."/>
            <person name="Li W.-J."/>
        </authorList>
    </citation>
    <scope>NUCLEOTIDE SEQUENCE [LARGE SCALE GENOMIC DNA]</scope>
    <source>
        <strain evidence="6">KCTC 52945</strain>
    </source>
</reference>
<evidence type="ECO:0000256" key="4">
    <source>
        <dbReference type="SAM" id="SignalP"/>
    </source>
</evidence>
<evidence type="ECO:0000256" key="1">
    <source>
        <dbReference type="ARBA" id="ARBA00022737"/>
    </source>
</evidence>
<dbReference type="InterPro" id="IPR019734">
    <property type="entry name" value="TPR_rpt"/>
</dbReference>
<feature type="repeat" description="TPR" evidence="3">
    <location>
        <begin position="123"/>
        <end position="156"/>
    </location>
</feature>
<dbReference type="Pfam" id="PF00515">
    <property type="entry name" value="TPR_1"/>
    <property type="match status" value="1"/>
</dbReference>
<evidence type="ECO:0000256" key="3">
    <source>
        <dbReference type="PROSITE-ProRule" id="PRU00339"/>
    </source>
</evidence>
<protein>
    <submittedName>
        <fullName evidence="5">Uncharacterized protein</fullName>
    </submittedName>
</protein>
<dbReference type="AlphaFoldDB" id="A0A2W2AUS4"/>
<dbReference type="Proteomes" id="UP000248795">
    <property type="component" value="Unassembled WGS sequence"/>
</dbReference>
<dbReference type="InterPro" id="IPR047150">
    <property type="entry name" value="SGT"/>
</dbReference>
<dbReference type="Gene3D" id="1.25.40.10">
    <property type="entry name" value="Tetratricopeptide repeat domain"/>
    <property type="match status" value="2"/>
</dbReference>
<dbReference type="PROSITE" id="PS50005">
    <property type="entry name" value="TPR"/>
    <property type="match status" value="3"/>
</dbReference>
<dbReference type="PANTHER" id="PTHR45831">
    <property type="entry name" value="LD24721P"/>
    <property type="match status" value="1"/>
</dbReference>
<evidence type="ECO:0000256" key="2">
    <source>
        <dbReference type="ARBA" id="ARBA00022803"/>
    </source>
</evidence>
<evidence type="ECO:0000313" key="6">
    <source>
        <dbReference type="Proteomes" id="UP000248795"/>
    </source>
</evidence>
<keyword evidence="6" id="KW-1185">Reference proteome</keyword>
<organism evidence="5 6">
    <name type="scientific">Aestuariivirga litoralis</name>
    <dbReference type="NCBI Taxonomy" id="2650924"/>
    <lineage>
        <taxon>Bacteria</taxon>
        <taxon>Pseudomonadati</taxon>
        <taxon>Pseudomonadota</taxon>
        <taxon>Alphaproteobacteria</taxon>
        <taxon>Hyphomicrobiales</taxon>
        <taxon>Aestuariivirgaceae</taxon>
        <taxon>Aestuariivirga</taxon>
    </lineage>
</organism>
<feature type="chain" id="PRO_5016131109" evidence="4">
    <location>
        <begin position="23"/>
        <end position="172"/>
    </location>
</feature>
<feature type="repeat" description="TPR" evidence="3">
    <location>
        <begin position="55"/>
        <end position="88"/>
    </location>
</feature>
<name>A0A2W2AUS4_9HYPH</name>
<proteinExistence type="predicted"/>
<dbReference type="SUPFAM" id="SSF48452">
    <property type="entry name" value="TPR-like"/>
    <property type="match status" value="1"/>
</dbReference>
<dbReference type="EMBL" id="QKVK01000001">
    <property type="protein sequence ID" value="PZF78941.1"/>
    <property type="molecule type" value="Genomic_DNA"/>
</dbReference>
<keyword evidence="4" id="KW-0732">Signal</keyword>
<comment type="caution">
    <text evidence="5">The sequence shown here is derived from an EMBL/GenBank/DDBJ whole genome shotgun (WGS) entry which is preliminary data.</text>
</comment>
<gene>
    <name evidence="5" type="ORF">DK847_03930</name>
</gene>
<dbReference type="Pfam" id="PF13432">
    <property type="entry name" value="TPR_16"/>
    <property type="match status" value="1"/>
</dbReference>
<evidence type="ECO:0000313" key="5">
    <source>
        <dbReference type="EMBL" id="PZF78941.1"/>
    </source>
</evidence>
<accession>A0A2W2AUS4</accession>
<dbReference type="GO" id="GO:0060090">
    <property type="term" value="F:molecular adaptor activity"/>
    <property type="evidence" value="ECO:0007669"/>
    <property type="project" value="TreeGrafter"/>
</dbReference>
<dbReference type="PROSITE" id="PS50293">
    <property type="entry name" value="TPR_REGION"/>
    <property type="match status" value="2"/>
</dbReference>
<dbReference type="GO" id="GO:0016020">
    <property type="term" value="C:membrane"/>
    <property type="evidence" value="ECO:0007669"/>
    <property type="project" value="TreeGrafter"/>
</dbReference>
<dbReference type="RefSeq" id="WP_111196270.1">
    <property type="nucleotide sequence ID" value="NZ_QKVK01000001.1"/>
</dbReference>
<keyword evidence="1" id="KW-0677">Repeat</keyword>
<dbReference type="PANTHER" id="PTHR45831:SF5">
    <property type="entry name" value="STI1 DOMAIN-CONTAINING PROTEIN"/>
    <property type="match status" value="1"/>
</dbReference>
<dbReference type="InterPro" id="IPR011990">
    <property type="entry name" value="TPR-like_helical_dom_sf"/>
</dbReference>
<sequence length="172" mass="18546">MRATTLALALATLIALPVAAQADDISDCNSDQPDTAIIGCTQLIQGGKASEEALAVAYFNRANAFDDNGDHDGAIADYTQSIKLNPDYAQSYFNRGLSYVDKQDYDSALADFAQAIKLKPDFAKAYYGQGRAYEAKGDLQQALASFEEAAKRVPNNPSVQKKIADIKQQLGQ</sequence>
<feature type="repeat" description="TPR" evidence="3">
    <location>
        <begin position="89"/>
        <end position="122"/>
    </location>
</feature>
<dbReference type="GO" id="GO:0072380">
    <property type="term" value="C:TRC complex"/>
    <property type="evidence" value="ECO:0007669"/>
    <property type="project" value="TreeGrafter"/>
</dbReference>